<feature type="domain" description="Ketopantoate reductase N-terminal" evidence="11">
    <location>
        <begin position="3"/>
        <end position="147"/>
    </location>
</feature>
<keyword evidence="6 10" id="KW-0521">NADP</keyword>
<dbReference type="InterPro" id="IPR013332">
    <property type="entry name" value="KPR_N"/>
</dbReference>
<dbReference type="Pfam" id="PF02558">
    <property type="entry name" value="ApbA"/>
    <property type="match status" value="1"/>
</dbReference>
<dbReference type="Pfam" id="PF08546">
    <property type="entry name" value="ApbA_C"/>
    <property type="match status" value="1"/>
</dbReference>
<dbReference type="EMBL" id="JAUSWJ010000001">
    <property type="protein sequence ID" value="MDQ0515871.1"/>
    <property type="molecule type" value="Genomic_DNA"/>
</dbReference>
<evidence type="ECO:0000256" key="7">
    <source>
        <dbReference type="ARBA" id="ARBA00023002"/>
    </source>
</evidence>
<dbReference type="Gene3D" id="3.40.50.720">
    <property type="entry name" value="NAD(P)-binding Rossmann-like Domain"/>
    <property type="match status" value="1"/>
</dbReference>
<dbReference type="InterPro" id="IPR036291">
    <property type="entry name" value="NAD(P)-bd_dom_sf"/>
</dbReference>
<evidence type="ECO:0000256" key="10">
    <source>
        <dbReference type="RuleBase" id="RU362068"/>
    </source>
</evidence>
<dbReference type="PANTHER" id="PTHR43765">
    <property type="entry name" value="2-DEHYDROPANTOATE 2-REDUCTASE-RELATED"/>
    <property type="match status" value="1"/>
</dbReference>
<keyword evidence="5 10" id="KW-0566">Pantothenate biosynthesis</keyword>
<dbReference type="InterPro" id="IPR013752">
    <property type="entry name" value="KPA_reductase"/>
</dbReference>
<comment type="similarity">
    <text evidence="2 10">Belongs to the ketopantoate reductase family.</text>
</comment>
<dbReference type="SUPFAM" id="SSF51735">
    <property type="entry name" value="NAD(P)-binding Rossmann-fold domains"/>
    <property type="match status" value="1"/>
</dbReference>
<evidence type="ECO:0000256" key="8">
    <source>
        <dbReference type="ARBA" id="ARBA00032024"/>
    </source>
</evidence>
<comment type="caution">
    <text evidence="13">The sequence shown here is derived from an EMBL/GenBank/DDBJ whole genome shotgun (WGS) entry which is preliminary data.</text>
</comment>
<evidence type="ECO:0000256" key="2">
    <source>
        <dbReference type="ARBA" id="ARBA00007870"/>
    </source>
</evidence>
<dbReference type="InterPro" id="IPR050838">
    <property type="entry name" value="Ketopantoate_reductase"/>
</dbReference>
<reference evidence="13 14" key="1">
    <citation type="submission" date="2023-07" db="EMBL/GenBank/DDBJ databases">
        <title>Genomic Encyclopedia of Type Strains, Phase IV (KMG-IV): sequencing the most valuable type-strain genomes for metagenomic binning, comparative biology and taxonomic classification.</title>
        <authorList>
            <person name="Goeker M."/>
        </authorList>
    </citation>
    <scope>NUCLEOTIDE SEQUENCE [LARGE SCALE GENOMIC DNA]</scope>
    <source>
        <strain evidence="13 14">B1-1</strain>
    </source>
</reference>
<feature type="domain" description="Ketopantoate reductase C-terminal" evidence="12">
    <location>
        <begin position="172"/>
        <end position="292"/>
    </location>
</feature>
<comment type="function">
    <text evidence="10">Catalyzes the NADPH-dependent reduction of ketopantoate into pantoic acid.</text>
</comment>
<sequence>MKIVVMGAGAVGCYFGGMLARVGHEVTLVARPVHVEAIRREGLVIERADGIHRVSLAATEDPAAVAGADLVLFCVKSTDTEIAGETIRPHLGPSTAIWSLQNGVDNAERLAATLGRPVSASVVYVAAGMAGPGHVRHHGRGELIVEPGPGNEDFAAAFTAAALPVTVSGEVAGALWTKLVINCAYNAISAIAELPYGVFVAEPGVPDMMRDVVDECSAVASASGILLPDDLWEKVRAIASTMEGQMSSTAMDLARGRPTEIDHLNGYVVARGAAVGIATPVNRALLLLVKLRETAAAGVGRSFRPARPRPSHRPS</sequence>
<name>A0ABU0M4J5_9HYPH</name>
<evidence type="ECO:0000256" key="3">
    <source>
        <dbReference type="ARBA" id="ARBA00013014"/>
    </source>
</evidence>
<evidence type="ECO:0000259" key="12">
    <source>
        <dbReference type="Pfam" id="PF08546"/>
    </source>
</evidence>
<dbReference type="RefSeq" id="WP_266280342.1">
    <property type="nucleotide sequence ID" value="NZ_JAPKNF010000001.1"/>
</dbReference>
<dbReference type="Proteomes" id="UP001223743">
    <property type="component" value="Unassembled WGS sequence"/>
</dbReference>
<accession>A0ABU0M4J5</accession>
<comment type="pathway">
    <text evidence="1 10">Cofactor biosynthesis; (R)-pantothenate biosynthesis; (R)-pantoate from 3-methyl-2-oxobutanoate: step 2/2.</text>
</comment>
<evidence type="ECO:0000256" key="6">
    <source>
        <dbReference type="ARBA" id="ARBA00022857"/>
    </source>
</evidence>
<dbReference type="SUPFAM" id="SSF48179">
    <property type="entry name" value="6-phosphogluconate dehydrogenase C-terminal domain-like"/>
    <property type="match status" value="1"/>
</dbReference>
<gene>
    <name evidence="13" type="ORF">QO015_001484</name>
</gene>
<protein>
    <recommendedName>
        <fullName evidence="4 10">2-dehydropantoate 2-reductase</fullName>
        <ecNumber evidence="3 10">1.1.1.169</ecNumber>
    </recommendedName>
    <alternativeName>
        <fullName evidence="8 10">Ketopantoate reductase</fullName>
    </alternativeName>
</protein>
<dbReference type="Gene3D" id="1.10.1040.10">
    <property type="entry name" value="N-(1-d-carboxylethyl)-l-norvaline Dehydrogenase, domain 2"/>
    <property type="match status" value="1"/>
</dbReference>
<evidence type="ECO:0000256" key="9">
    <source>
        <dbReference type="ARBA" id="ARBA00048793"/>
    </source>
</evidence>
<evidence type="ECO:0000256" key="4">
    <source>
        <dbReference type="ARBA" id="ARBA00019465"/>
    </source>
</evidence>
<dbReference type="EC" id="1.1.1.169" evidence="3 10"/>
<keyword evidence="7 10" id="KW-0560">Oxidoreductase</keyword>
<evidence type="ECO:0000259" key="11">
    <source>
        <dbReference type="Pfam" id="PF02558"/>
    </source>
</evidence>
<proteinExistence type="inferred from homology"/>
<evidence type="ECO:0000313" key="14">
    <source>
        <dbReference type="Proteomes" id="UP001223743"/>
    </source>
</evidence>
<dbReference type="NCBIfam" id="TIGR00745">
    <property type="entry name" value="apbA_panE"/>
    <property type="match status" value="1"/>
</dbReference>
<dbReference type="InterPro" id="IPR013328">
    <property type="entry name" value="6PGD_dom2"/>
</dbReference>
<dbReference type="InterPro" id="IPR003710">
    <property type="entry name" value="ApbA"/>
</dbReference>
<dbReference type="InterPro" id="IPR008927">
    <property type="entry name" value="6-PGluconate_DH-like_C_sf"/>
</dbReference>
<keyword evidence="14" id="KW-1185">Reference proteome</keyword>
<evidence type="ECO:0000313" key="13">
    <source>
        <dbReference type="EMBL" id="MDQ0515871.1"/>
    </source>
</evidence>
<evidence type="ECO:0000256" key="1">
    <source>
        <dbReference type="ARBA" id="ARBA00004994"/>
    </source>
</evidence>
<dbReference type="GO" id="GO:0008677">
    <property type="term" value="F:2-dehydropantoate 2-reductase activity"/>
    <property type="evidence" value="ECO:0007669"/>
    <property type="project" value="UniProtKB-EC"/>
</dbReference>
<evidence type="ECO:0000256" key="5">
    <source>
        <dbReference type="ARBA" id="ARBA00022655"/>
    </source>
</evidence>
<organism evidence="13 14">
    <name type="scientific">Kaistia geumhonensis</name>
    <dbReference type="NCBI Taxonomy" id="410839"/>
    <lineage>
        <taxon>Bacteria</taxon>
        <taxon>Pseudomonadati</taxon>
        <taxon>Pseudomonadota</taxon>
        <taxon>Alphaproteobacteria</taxon>
        <taxon>Hyphomicrobiales</taxon>
        <taxon>Kaistiaceae</taxon>
        <taxon>Kaistia</taxon>
    </lineage>
</organism>
<comment type="catalytic activity">
    <reaction evidence="9 10">
        <text>(R)-pantoate + NADP(+) = 2-dehydropantoate + NADPH + H(+)</text>
        <dbReference type="Rhea" id="RHEA:16233"/>
        <dbReference type="ChEBI" id="CHEBI:11561"/>
        <dbReference type="ChEBI" id="CHEBI:15378"/>
        <dbReference type="ChEBI" id="CHEBI:15980"/>
        <dbReference type="ChEBI" id="CHEBI:57783"/>
        <dbReference type="ChEBI" id="CHEBI:58349"/>
        <dbReference type="EC" id="1.1.1.169"/>
    </reaction>
</comment>
<dbReference type="PANTHER" id="PTHR43765:SF2">
    <property type="entry name" value="2-DEHYDROPANTOATE 2-REDUCTASE"/>
    <property type="match status" value="1"/>
</dbReference>